<dbReference type="EMBL" id="JAGSND010000006">
    <property type="protein sequence ID" value="MBR0598353.1"/>
    <property type="molecule type" value="Genomic_DNA"/>
</dbReference>
<evidence type="ECO:0000313" key="2">
    <source>
        <dbReference type="Proteomes" id="UP000675664"/>
    </source>
</evidence>
<gene>
    <name evidence="1" type="ORF">KCX82_10740</name>
</gene>
<reference evidence="1" key="1">
    <citation type="submission" date="2021-04" db="EMBL/GenBank/DDBJ databases">
        <title>Sinoanaerobacter chloroacetimidivorans sp. nov., an obligate anaerobic bacterium isolated from anaerobic sludge.</title>
        <authorList>
            <person name="Bao Y."/>
        </authorList>
    </citation>
    <scope>NUCLEOTIDE SEQUENCE</scope>
    <source>
        <strain evidence="1">BAD-6</strain>
    </source>
</reference>
<sequence>MKKKEVSAEVFFVTVSEEKRAEKRWDQLCDKEKDRVSQNLTDKFMTAAGYVSTQQQEQP</sequence>
<dbReference type="AlphaFoldDB" id="A0A8J7W390"/>
<accession>A0A8J7W390</accession>
<proteinExistence type="predicted"/>
<keyword evidence="2" id="KW-1185">Reference proteome</keyword>
<organism evidence="1 2">
    <name type="scientific">Sinanaerobacter chloroacetimidivorans</name>
    <dbReference type="NCBI Taxonomy" id="2818044"/>
    <lineage>
        <taxon>Bacteria</taxon>
        <taxon>Bacillati</taxon>
        <taxon>Bacillota</taxon>
        <taxon>Clostridia</taxon>
        <taxon>Peptostreptococcales</taxon>
        <taxon>Anaerovoracaceae</taxon>
        <taxon>Sinanaerobacter</taxon>
    </lineage>
</organism>
<dbReference type="Proteomes" id="UP000675664">
    <property type="component" value="Unassembled WGS sequence"/>
</dbReference>
<protein>
    <submittedName>
        <fullName evidence="1">Uncharacterized protein</fullName>
    </submittedName>
</protein>
<evidence type="ECO:0000313" key="1">
    <source>
        <dbReference type="EMBL" id="MBR0598353.1"/>
    </source>
</evidence>
<name>A0A8J7W390_9FIRM</name>
<comment type="caution">
    <text evidence="1">The sequence shown here is derived from an EMBL/GenBank/DDBJ whole genome shotgun (WGS) entry which is preliminary data.</text>
</comment>
<dbReference type="RefSeq" id="WP_227018480.1">
    <property type="nucleotide sequence ID" value="NZ_JAGSND010000006.1"/>
</dbReference>
<reference evidence="1" key="2">
    <citation type="submission" date="2021-04" db="EMBL/GenBank/DDBJ databases">
        <authorList>
            <person name="Liu J."/>
        </authorList>
    </citation>
    <scope>NUCLEOTIDE SEQUENCE</scope>
    <source>
        <strain evidence="1">BAD-6</strain>
    </source>
</reference>